<dbReference type="SUPFAM" id="SSF46785">
    <property type="entry name" value="Winged helix' DNA-binding domain"/>
    <property type="match status" value="1"/>
</dbReference>
<dbReference type="SMART" id="SM00895">
    <property type="entry name" value="FCD"/>
    <property type="match status" value="1"/>
</dbReference>
<keyword evidence="2" id="KW-0238">DNA-binding</keyword>
<reference evidence="5 6" key="1">
    <citation type="submission" date="2023-11" db="EMBL/GenBank/DDBJ databases">
        <title>MicrobeMod: A computational toolkit for identifying prokaryotic methylation and restriction-modification with nanopore sequencing.</title>
        <authorList>
            <person name="Crits-Christoph A."/>
            <person name="Kang S.C."/>
            <person name="Lee H."/>
            <person name="Ostrov N."/>
        </authorList>
    </citation>
    <scope>NUCLEOTIDE SEQUENCE [LARGE SCALE GENOMIC DNA]</scope>
    <source>
        <strain evidence="5 6">ATCC 29145</strain>
    </source>
</reference>
<keyword evidence="6" id="KW-1185">Reference proteome</keyword>
<evidence type="ECO:0000313" key="5">
    <source>
        <dbReference type="EMBL" id="MDX5950248.1"/>
    </source>
</evidence>
<evidence type="ECO:0000313" key="6">
    <source>
        <dbReference type="Proteomes" id="UP001277471"/>
    </source>
</evidence>
<dbReference type="InterPro" id="IPR036390">
    <property type="entry name" value="WH_DNA-bd_sf"/>
</dbReference>
<comment type="caution">
    <text evidence="5">The sequence shown here is derived from an EMBL/GenBank/DDBJ whole genome shotgun (WGS) entry which is preliminary data.</text>
</comment>
<evidence type="ECO:0000259" key="4">
    <source>
        <dbReference type="PROSITE" id="PS50949"/>
    </source>
</evidence>
<dbReference type="RefSeq" id="WP_244621346.1">
    <property type="nucleotide sequence ID" value="NZ_CP032342.1"/>
</dbReference>
<proteinExistence type="predicted"/>
<feature type="domain" description="HTH gntR-type" evidence="4">
    <location>
        <begin position="17"/>
        <end position="84"/>
    </location>
</feature>
<gene>
    <name evidence="5" type="ORF">SIM66_03390</name>
</gene>
<organism evidence="5 6">
    <name type="scientific">Azospirillum brasilense</name>
    <dbReference type="NCBI Taxonomy" id="192"/>
    <lineage>
        <taxon>Bacteria</taxon>
        <taxon>Pseudomonadati</taxon>
        <taxon>Pseudomonadota</taxon>
        <taxon>Alphaproteobacteria</taxon>
        <taxon>Rhodospirillales</taxon>
        <taxon>Azospirillaceae</taxon>
        <taxon>Azospirillum</taxon>
    </lineage>
</organism>
<evidence type="ECO:0000256" key="1">
    <source>
        <dbReference type="ARBA" id="ARBA00023015"/>
    </source>
</evidence>
<dbReference type="SUPFAM" id="SSF48008">
    <property type="entry name" value="GntR ligand-binding domain-like"/>
    <property type="match status" value="1"/>
</dbReference>
<dbReference type="PANTHER" id="PTHR43537">
    <property type="entry name" value="TRANSCRIPTIONAL REGULATOR, GNTR FAMILY"/>
    <property type="match status" value="1"/>
</dbReference>
<dbReference type="Gene3D" id="1.20.120.530">
    <property type="entry name" value="GntR ligand-binding domain-like"/>
    <property type="match status" value="1"/>
</dbReference>
<name>A0ABU4NY42_AZOBR</name>
<keyword evidence="1" id="KW-0805">Transcription regulation</keyword>
<dbReference type="Gene3D" id="1.10.10.10">
    <property type="entry name" value="Winged helix-like DNA-binding domain superfamily/Winged helix DNA-binding domain"/>
    <property type="match status" value="1"/>
</dbReference>
<dbReference type="InterPro" id="IPR008920">
    <property type="entry name" value="TF_FadR/GntR_C"/>
</dbReference>
<dbReference type="Pfam" id="PF00392">
    <property type="entry name" value="GntR"/>
    <property type="match status" value="1"/>
</dbReference>
<dbReference type="Proteomes" id="UP001277471">
    <property type="component" value="Unassembled WGS sequence"/>
</dbReference>
<dbReference type="InterPro" id="IPR011711">
    <property type="entry name" value="GntR_C"/>
</dbReference>
<dbReference type="Pfam" id="PF07729">
    <property type="entry name" value="FCD"/>
    <property type="match status" value="1"/>
</dbReference>
<dbReference type="InterPro" id="IPR000524">
    <property type="entry name" value="Tscrpt_reg_HTH_GntR"/>
</dbReference>
<dbReference type="InterPro" id="IPR036388">
    <property type="entry name" value="WH-like_DNA-bd_sf"/>
</dbReference>
<dbReference type="PRINTS" id="PR00035">
    <property type="entry name" value="HTHGNTR"/>
</dbReference>
<evidence type="ECO:0000256" key="2">
    <source>
        <dbReference type="ARBA" id="ARBA00023125"/>
    </source>
</evidence>
<dbReference type="PANTHER" id="PTHR43537:SF49">
    <property type="entry name" value="TRANSCRIPTIONAL REGULATORY PROTEIN"/>
    <property type="match status" value="1"/>
</dbReference>
<dbReference type="GeneID" id="56448062"/>
<evidence type="ECO:0000256" key="3">
    <source>
        <dbReference type="ARBA" id="ARBA00023163"/>
    </source>
</evidence>
<dbReference type="CDD" id="cd07377">
    <property type="entry name" value="WHTH_GntR"/>
    <property type="match status" value="1"/>
</dbReference>
<protein>
    <submittedName>
        <fullName evidence="5">GntR family transcriptional regulator</fullName>
    </submittedName>
</protein>
<dbReference type="SMART" id="SM00345">
    <property type="entry name" value="HTH_GNTR"/>
    <property type="match status" value="1"/>
</dbReference>
<accession>A0ABU4NY42</accession>
<keyword evidence="3" id="KW-0804">Transcription</keyword>
<sequence length="234" mass="26061">MTDPDLPTDHAMQAEKPSRVTEMRQVLEQEILGGIIAPGERLDERALAERFGVSRTPVREVLSQLGSSGLVTIKPGAGASVLRMSAKQLVGMMEVLVELESLAASLAARRMGIAGRKRLLEVHEASRAAAEASDIETYDNLNRELHELIYAGSRNEHLEHQAKLIRSRLRIYRQYPFQHTARPLKSYTEHDLFVKAILEGDGEAARRHMHDHMTTGGSIWVDMVVSMPPVGDHE</sequence>
<dbReference type="EMBL" id="JAWXYC010000001">
    <property type="protein sequence ID" value="MDX5950248.1"/>
    <property type="molecule type" value="Genomic_DNA"/>
</dbReference>
<dbReference type="PROSITE" id="PS50949">
    <property type="entry name" value="HTH_GNTR"/>
    <property type="match status" value="1"/>
</dbReference>